<keyword evidence="1" id="KW-1133">Transmembrane helix</keyword>
<name>A0A073K0Q1_9BACI</name>
<keyword evidence="3" id="KW-1185">Reference proteome</keyword>
<dbReference type="Pfam" id="PF10852">
    <property type="entry name" value="DUF2651"/>
    <property type="match status" value="1"/>
</dbReference>
<dbReference type="Proteomes" id="UP000027822">
    <property type="component" value="Unassembled WGS sequence"/>
</dbReference>
<protein>
    <submittedName>
        <fullName evidence="2">Membrane protein</fullName>
    </submittedName>
</protein>
<evidence type="ECO:0000313" key="3">
    <source>
        <dbReference type="Proteomes" id="UP000027822"/>
    </source>
</evidence>
<dbReference type="RefSeq" id="WP_034635757.1">
    <property type="nucleotide sequence ID" value="NZ_CBCSJC010000001.1"/>
</dbReference>
<gene>
    <name evidence="2" type="ORF">BAMA_08760</name>
</gene>
<feature type="transmembrane region" description="Helical" evidence="1">
    <location>
        <begin position="6"/>
        <end position="22"/>
    </location>
</feature>
<feature type="transmembrane region" description="Helical" evidence="1">
    <location>
        <begin position="52"/>
        <end position="74"/>
    </location>
</feature>
<dbReference type="AlphaFoldDB" id="A0A073K0Q1"/>
<dbReference type="eggNOG" id="ENOG5032900">
    <property type="taxonomic scope" value="Bacteria"/>
</dbReference>
<sequence length="84" mass="9832">MSELIFLLFICPLLIFIVSIIGTRKTRTYYVMPIVTFAIFLILGVISFPPSFFFWVGMYSIFSFIVSYITLLFVKGYEIVEEKH</sequence>
<dbReference type="STRING" id="574376.BAMA_08760"/>
<dbReference type="OrthoDB" id="2915301at2"/>
<dbReference type="EMBL" id="JOTN01000002">
    <property type="protein sequence ID" value="KEK20874.1"/>
    <property type="molecule type" value="Genomic_DNA"/>
</dbReference>
<proteinExistence type="predicted"/>
<organism evidence="2 3">
    <name type="scientific">Bacillus manliponensis</name>
    <dbReference type="NCBI Taxonomy" id="574376"/>
    <lineage>
        <taxon>Bacteria</taxon>
        <taxon>Bacillati</taxon>
        <taxon>Bacillota</taxon>
        <taxon>Bacilli</taxon>
        <taxon>Bacillales</taxon>
        <taxon>Bacillaceae</taxon>
        <taxon>Bacillus</taxon>
        <taxon>Bacillus cereus group</taxon>
    </lineage>
</organism>
<keyword evidence="1" id="KW-0472">Membrane</keyword>
<keyword evidence="1" id="KW-0812">Transmembrane</keyword>
<dbReference type="InterPro" id="IPR020258">
    <property type="entry name" value="Uncharacterised_YbeF"/>
</dbReference>
<accession>A0A073K0Q1</accession>
<evidence type="ECO:0000313" key="2">
    <source>
        <dbReference type="EMBL" id="KEK20874.1"/>
    </source>
</evidence>
<feature type="transmembrane region" description="Helical" evidence="1">
    <location>
        <begin position="29"/>
        <end position="46"/>
    </location>
</feature>
<comment type="caution">
    <text evidence="2">The sequence shown here is derived from an EMBL/GenBank/DDBJ whole genome shotgun (WGS) entry which is preliminary data.</text>
</comment>
<evidence type="ECO:0000256" key="1">
    <source>
        <dbReference type="SAM" id="Phobius"/>
    </source>
</evidence>
<reference evidence="2 3" key="1">
    <citation type="submission" date="2014-06" db="EMBL/GenBank/DDBJ databases">
        <title>Draft genome sequence of Bacillus manliponensis JCM 15802 (MCCC 1A00708).</title>
        <authorList>
            <person name="Lai Q."/>
            <person name="Liu Y."/>
            <person name="Shao Z."/>
        </authorList>
    </citation>
    <scope>NUCLEOTIDE SEQUENCE [LARGE SCALE GENOMIC DNA]</scope>
    <source>
        <strain evidence="2 3">JCM 15802</strain>
    </source>
</reference>